<dbReference type="Gene3D" id="3.40.50.720">
    <property type="entry name" value="NAD(P)-binding Rossmann-like Domain"/>
    <property type="match status" value="1"/>
</dbReference>
<organism evidence="3 4">
    <name type="scientific">Acinetobacter baumannii 6014059</name>
    <dbReference type="NCBI Taxonomy" id="525242"/>
    <lineage>
        <taxon>Bacteria</taxon>
        <taxon>Pseudomonadati</taxon>
        <taxon>Pseudomonadota</taxon>
        <taxon>Gammaproteobacteria</taxon>
        <taxon>Moraxellales</taxon>
        <taxon>Moraxellaceae</taxon>
        <taxon>Acinetobacter</taxon>
        <taxon>Acinetobacter calcoaceticus/baumannii complex</taxon>
    </lineage>
</organism>
<dbReference type="Gene3D" id="3.30.70.1450">
    <property type="entry name" value="Regulator of K+ conductance, C-terminal domain"/>
    <property type="match status" value="1"/>
</dbReference>
<dbReference type="PANTHER" id="PTHR43833:SF7">
    <property type="entry name" value="KTR SYSTEM POTASSIUM UPTAKE PROTEIN C"/>
    <property type="match status" value="1"/>
</dbReference>
<accession>A0A828SWS4</accession>
<feature type="transmembrane region" description="Helical" evidence="1">
    <location>
        <begin position="6"/>
        <end position="26"/>
    </location>
</feature>
<sequence length="254" mass="28708">MSAFLSFKLIIFYIYIASLYLKENIIKNKALTKYKRTTMAQFAVIGLGSFGATVAQELTRLNHDVIGIDTVKKNVENLADVLTHAVIADATDEHVLDELNIQNCDAVVVAIGEDIEASILCVLNLKNLGIDKIWVKAKTKAHHTILSHLNINKIIHPEEDMGVRVAQALNYPMVSRYMSLDDEHYIVKIDIPEKLNGINLYGIMQQAPQVKTLLVKRQQQILFETEETFTLQTHDILILEGHLQQLKKLSNCFI</sequence>
<evidence type="ECO:0000259" key="2">
    <source>
        <dbReference type="PROSITE" id="PS51201"/>
    </source>
</evidence>
<dbReference type="Pfam" id="PF02254">
    <property type="entry name" value="TrkA_N"/>
    <property type="match status" value="1"/>
</dbReference>
<gene>
    <name evidence="3" type="ORF">HMPREF0022_01021</name>
</gene>
<evidence type="ECO:0000313" key="3">
    <source>
        <dbReference type="EMBL" id="EGJ69227.1"/>
    </source>
</evidence>
<dbReference type="AlphaFoldDB" id="A0A828SWS4"/>
<keyword evidence="1" id="KW-1133">Transmembrane helix</keyword>
<dbReference type="PROSITE" id="PS51201">
    <property type="entry name" value="RCK_N"/>
    <property type="match status" value="1"/>
</dbReference>
<proteinExistence type="predicted"/>
<dbReference type="InterPro" id="IPR050721">
    <property type="entry name" value="Trk_Ktr_HKT_K-transport"/>
</dbReference>
<evidence type="ECO:0000256" key="1">
    <source>
        <dbReference type="SAM" id="Phobius"/>
    </source>
</evidence>
<dbReference type="PANTHER" id="PTHR43833">
    <property type="entry name" value="POTASSIUM CHANNEL PROTEIN 2-RELATED-RELATED"/>
    <property type="match status" value="1"/>
</dbReference>
<keyword evidence="1" id="KW-0812">Transmembrane</keyword>
<keyword evidence="1" id="KW-0472">Membrane</keyword>
<dbReference type="SUPFAM" id="SSF51735">
    <property type="entry name" value="NAD(P)-binding Rossmann-fold domains"/>
    <property type="match status" value="1"/>
</dbReference>
<dbReference type="GO" id="GO:0006813">
    <property type="term" value="P:potassium ion transport"/>
    <property type="evidence" value="ECO:0007669"/>
    <property type="project" value="InterPro"/>
</dbReference>
<protein>
    <submittedName>
        <fullName evidence="3">TrkA protein</fullName>
    </submittedName>
</protein>
<dbReference type="InterPro" id="IPR036291">
    <property type="entry name" value="NAD(P)-bd_dom_sf"/>
</dbReference>
<comment type="caution">
    <text evidence="3">The sequence shown here is derived from an EMBL/GenBank/DDBJ whole genome shotgun (WGS) entry which is preliminary data.</text>
</comment>
<dbReference type="InterPro" id="IPR003148">
    <property type="entry name" value="RCK_N"/>
</dbReference>
<reference evidence="3 4" key="1">
    <citation type="submission" date="2011-04" db="EMBL/GenBank/DDBJ databases">
        <authorList>
            <person name="Weinstock G."/>
            <person name="Sodergren E."/>
            <person name="Clifton S."/>
            <person name="Fulton L."/>
            <person name="Fulton B."/>
            <person name="Courtney L."/>
            <person name="Fronick C."/>
            <person name="Harrison M."/>
            <person name="Strong C."/>
            <person name="Farmer C."/>
            <person name="Delahaunty K."/>
            <person name="Markovic C."/>
            <person name="Hall O."/>
            <person name="Minx P."/>
            <person name="Tomlinson C."/>
            <person name="Mitreva M."/>
            <person name="Hou S."/>
            <person name="Chen J."/>
            <person name="Wollam A."/>
            <person name="Pepin K.H."/>
            <person name="Johnson M."/>
            <person name="Bhonagiri V."/>
            <person name="Zhang X."/>
            <person name="Suruliraj S."/>
            <person name="Warren W."/>
            <person name="Chinwalla A."/>
            <person name="Mardis E.R."/>
            <person name="Wilson R.K."/>
        </authorList>
    </citation>
    <scope>NUCLEOTIDE SEQUENCE [LARGE SCALE GENOMIC DNA]</scope>
    <source>
        <strain evidence="3 4">6014059</strain>
    </source>
</reference>
<dbReference type="InterPro" id="IPR036721">
    <property type="entry name" value="RCK_C_sf"/>
</dbReference>
<name>A0A828SWS4_ACIBA</name>
<evidence type="ECO:0000313" key="4">
    <source>
        <dbReference type="Proteomes" id="UP000003204"/>
    </source>
</evidence>
<dbReference type="SUPFAM" id="SSF116726">
    <property type="entry name" value="TrkA C-terminal domain-like"/>
    <property type="match status" value="1"/>
</dbReference>
<dbReference type="Proteomes" id="UP000003204">
    <property type="component" value="Unassembled WGS sequence"/>
</dbReference>
<dbReference type="EMBL" id="ACYS02000022">
    <property type="protein sequence ID" value="EGJ69227.1"/>
    <property type="molecule type" value="Genomic_DNA"/>
</dbReference>
<feature type="domain" description="RCK N-terminal" evidence="2">
    <location>
        <begin position="39"/>
        <end position="155"/>
    </location>
</feature>